<evidence type="ECO:0000313" key="3">
    <source>
        <dbReference type="Proteomes" id="UP000504637"/>
    </source>
</evidence>
<dbReference type="PANTHER" id="PTHR10622">
    <property type="entry name" value="HET DOMAIN-CONTAINING PROTEIN"/>
    <property type="match status" value="1"/>
</dbReference>
<evidence type="ECO:0000256" key="1">
    <source>
        <dbReference type="SAM" id="MobiDB-lite"/>
    </source>
</evidence>
<feature type="domain" description="DUF8212" evidence="2">
    <location>
        <begin position="37"/>
        <end position="65"/>
    </location>
</feature>
<sequence length="161" mass="17701">MTWAARRQTTREEDTAHCPRGIPDVTMPAMYGEGEEKAFIRLQQQIMQSSEDQSISAWTDPAKTLEKGCGMLADSFLRSGNVSSSGEILQGSSPVLTANDQRITKPLGVNGNGIIVALLDCRAEGCENNDRVAICLRRITQIDAIAQYERIYADALMPMCF</sequence>
<keyword evidence="3" id="KW-1185">Reference proteome</keyword>
<reference evidence="4" key="3">
    <citation type="submission" date="2025-08" db="UniProtKB">
        <authorList>
            <consortium name="RefSeq"/>
        </authorList>
    </citation>
    <scope>IDENTIFICATION</scope>
    <source>
        <strain evidence="4">CBS 342.82</strain>
    </source>
</reference>
<gene>
    <name evidence="4" type="ORF">K489DRAFT_92749</name>
</gene>
<dbReference type="RefSeq" id="XP_033455643.1">
    <property type="nucleotide sequence ID" value="XM_033609046.1"/>
</dbReference>
<feature type="region of interest" description="Disordered" evidence="1">
    <location>
        <begin position="1"/>
        <end position="21"/>
    </location>
</feature>
<organism evidence="4">
    <name type="scientific">Dissoconium aciculare CBS 342.82</name>
    <dbReference type="NCBI Taxonomy" id="1314786"/>
    <lineage>
        <taxon>Eukaryota</taxon>
        <taxon>Fungi</taxon>
        <taxon>Dikarya</taxon>
        <taxon>Ascomycota</taxon>
        <taxon>Pezizomycotina</taxon>
        <taxon>Dothideomycetes</taxon>
        <taxon>Dothideomycetidae</taxon>
        <taxon>Mycosphaerellales</taxon>
        <taxon>Dissoconiaceae</taxon>
        <taxon>Dissoconium</taxon>
    </lineage>
</organism>
<dbReference type="GeneID" id="54366847"/>
<dbReference type="PANTHER" id="PTHR10622:SF10">
    <property type="entry name" value="HET DOMAIN-CONTAINING PROTEIN"/>
    <property type="match status" value="1"/>
</dbReference>
<name>A0A6J3LVF9_9PEZI</name>
<reference evidence="4" key="2">
    <citation type="submission" date="2020-04" db="EMBL/GenBank/DDBJ databases">
        <authorList>
            <consortium name="NCBI Genome Project"/>
        </authorList>
    </citation>
    <scope>NUCLEOTIDE SEQUENCE</scope>
    <source>
        <strain evidence="4">CBS 342.82</strain>
    </source>
</reference>
<evidence type="ECO:0000259" key="2">
    <source>
        <dbReference type="Pfam" id="PF26640"/>
    </source>
</evidence>
<reference evidence="4" key="1">
    <citation type="submission" date="2020-01" db="EMBL/GenBank/DDBJ databases">
        <authorList>
            <consortium name="DOE Joint Genome Institute"/>
            <person name="Haridas S."/>
            <person name="Albert R."/>
            <person name="Binder M."/>
            <person name="Bloem J."/>
            <person name="Labutti K."/>
            <person name="Salamov A."/>
            <person name="Andreopoulos B."/>
            <person name="Baker S.E."/>
            <person name="Barry K."/>
            <person name="Bills G."/>
            <person name="Bluhm B.H."/>
            <person name="Cannon C."/>
            <person name="Castanera R."/>
            <person name="Culley D.E."/>
            <person name="Daum C."/>
            <person name="Ezra D."/>
            <person name="Gonzalez J.B."/>
            <person name="Henrissat B."/>
            <person name="Kuo A."/>
            <person name="Liang C."/>
            <person name="Lipzen A."/>
            <person name="Lutzoni F."/>
            <person name="Magnuson J."/>
            <person name="Mondo S."/>
            <person name="Nolan M."/>
            <person name="Ohm R."/>
            <person name="Pangilinan J."/>
            <person name="Park H.-J."/>
            <person name="Ramirez L."/>
            <person name="Alfaro M."/>
            <person name="Sun H."/>
            <person name="Tritt A."/>
            <person name="Yoshinaga Y."/>
            <person name="Zwiers L.-H."/>
            <person name="Turgeon B.G."/>
            <person name="Goodwin S.B."/>
            <person name="Spatafora J.W."/>
            <person name="Crous P.W."/>
            <person name="Grigoriev I.V."/>
        </authorList>
    </citation>
    <scope>NUCLEOTIDE SEQUENCE</scope>
    <source>
        <strain evidence="4">CBS 342.82</strain>
    </source>
</reference>
<dbReference type="AlphaFoldDB" id="A0A6J3LVF9"/>
<dbReference type="OrthoDB" id="3787959at2759"/>
<dbReference type="Proteomes" id="UP000504637">
    <property type="component" value="Unplaced"/>
</dbReference>
<proteinExistence type="predicted"/>
<dbReference type="InterPro" id="IPR058525">
    <property type="entry name" value="DUF8212"/>
</dbReference>
<evidence type="ECO:0000313" key="4">
    <source>
        <dbReference type="RefSeq" id="XP_033455643.1"/>
    </source>
</evidence>
<protein>
    <recommendedName>
        <fullName evidence="2">DUF8212 domain-containing protein</fullName>
    </recommendedName>
</protein>
<accession>A0A6J3LVF9</accession>
<dbReference type="Pfam" id="PF26640">
    <property type="entry name" value="DUF8212"/>
    <property type="match status" value="1"/>
</dbReference>